<organism evidence="1 2">
    <name type="scientific">Parelaphostrongylus tenuis</name>
    <name type="common">Meningeal worm</name>
    <dbReference type="NCBI Taxonomy" id="148309"/>
    <lineage>
        <taxon>Eukaryota</taxon>
        <taxon>Metazoa</taxon>
        <taxon>Ecdysozoa</taxon>
        <taxon>Nematoda</taxon>
        <taxon>Chromadorea</taxon>
        <taxon>Rhabditida</taxon>
        <taxon>Rhabditina</taxon>
        <taxon>Rhabditomorpha</taxon>
        <taxon>Strongyloidea</taxon>
        <taxon>Metastrongylidae</taxon>
        <taxon>Parelaphostrongylus</taxon>
    </lineage>
</organism>
<name>A0AAD5NB77_PARTN</name>
<reference evidence="1" key="1">
    <citation type="submission" date="2021-06" db="EMBL/GenBank/DDBJ databases">
        <title>Parelaphostrongylus tenuis whole genome reference sequence.</title>
        <authorList>
            <person name="Garwood T.J."/>
            <person name="Larsen P.A."/>
            <person name="Fountain-Jones N.M."/>
            <person name="Garbe J.R."/>
            <person name="Macchietto M.G."/>
            <person name="Kania S.A."/>
            <person name="Gerhold R.W."/>
            <person name="Richards J.E."/>
            <person name="Wolf T.M."/>
        </authorList>
    </citation>
    <scope>NUCLEOTIDE SEQUENCE</scope>
    <source>
        <strain evidence="1">MNPRO001-30</strain>
        <tissue evidence="1">Meninges</tissue>
    </source>
</reference>
<protein>
    <submittedName>
        <fullName evidence="1">Uncharacterized protein</fullName>
    </submittedName>
</protein>
<gene>
    <name evidence="1" type="ORF">KIN20_026115</name>
</gene>
<dbReference type="Proteomes" id="UP001196413">
    <property type="component" value="Unassembled WGS sequence"/>
</dbReference>
<comment type="caution">
    <text evidence="1">The sequence shown here is derived from an EMBL/GenBank/DDBJ whole genome shotgun (WGS) entry which is preliminary data.</text>
</comment>
<evidence type="ECO:0000313" key="2">
    <source>
        <dbReference type="Proteomes" id="UP001196413"/>
    </source>
</evidence>
<evidence type="ECO:0000313" key="1">
    <source>
        <dbReference type="EMBL" id="KAJ1365701.1"/>
    </source>
</evidence>
<accession>A0AAD5NB77</accession>
<dbReference type="AlphaFoldDB" id="A0AAD5NB77"/>
<keyword evidence="2" id="KW-1185">Reference proteome</keyword>
<dbReference type="EMBL" id="JAHQIW010005329">
    <property type="protein sequence ID" value="KAJ1365701.1"/>
    <property type="molecule type" value="Genomic_DNA"/>
</dbReference>
<proteinExistence type="predicted"/>
<sequence length="112" mass="13184">MRNFEKTTGRMIRLHCEILNGTYDALRVVWAKNPIEQHGDEEANLKVDRVPRQSKLELTEDRGEYHHLQFGTLCSLYFLRANNEVISDADHQDVKRWFDTCQHPVTIHMGTF</sequence>